<dbReference type="RefSeq" id="WP_209513097.1">
    <property type="nucleotide sequence ID" value="NZ_JAGGKS010000013.1"/>
</dbReference>
<sequence>MKKANDEEGIYYMNSKEIDKIINNVDGNLAIEGMPLTEQDRDRIRICLSGKVAFNDMIKHLVEKHTVKGC</sequence>
<dbReference type="Proteomes" id="UP001519342">
    <property type="component" value="Unassembled WGS sequence"/>
</dbReference>
<keyword evidence="2" id="KW-1185">Reference proteome</keyword>
<organism evidence="1 2">
    <name type="scientific">Sedimentibacter acidaminivorans</name>
    <dbReference type="NCBI Taxonomy" id="913099"/>
    <lineage>
        <taxon>Bacteria</taxon>
        <taxon>Bacillati</taxon>
        <taxon>Bacillota</taxon>
        <taxon>Tissierellia</taxon>
        <taxon>Sedimentibacter</taxon>
    </lineage>
</organism>
<evidence type="ECO:0000313" key="2">
    <source>
        <dbReference type="Proteomes" id="UP001519342"/>
    </source>
</evidence>
<reference evidence="1 2" key="1">
    <citation type="submission" date="2021-03" db="EMBL/GenBank/DDBJ databases">
        <title>Genomic Encyclopedia of Type Strains, Phase IV (KMG-IV): sequencing the most valuable type-strain genomes for metagenomic binning, comparative biology and taxonomic classification.</title>
        <authorList>
            <person name="Goeker M."/>
        </authorList>
    </citation>
    <scope>NUCLEOTIDE SEQUENCE [LARGE SCALE GENOMIC DNA]</scope>
    <source>
        <strain evidence="1 2">DSM 24004</strain>
    </source>
</reference>
<protein>
    <recommendedName>
        <fullName evidence="3">Antitoxin VbhA domain-containing protein</fullName>
    </recommendedName>
</protein>
<proteinExistence type="predicted"/>
<evidence type="ECO:0000313" key="1">
    <source>
        <dbReference type="EMBL" id="MBP1927386.1"/>
    </source>
</evidence>
<accession>A0ABS4GI62</accession>
<dbReference type="EMBL" id="JAGGKS010000013">
    <property type="protein sequence ID" value="MBP1927386.1"/>
    <property type="molecule type" value="Genomic_DNA"/>
</dbReference>
<comment type="caution">
    <text evidence="1">The sequence shown here is derived from an EMBL/GenBank/DDBJ whole genome shotgun (WGS) entry which is preliminary data.</text>
</comment>
<evidence type="ECO:0008006" key="3">
    <source>
        <dbReference type="Google" id="ProtNLM"/>
    </source>
</evidence>
<gene>
    <name evidence="1" type="ORF">J2Z76_003287</name>
</gene>
<name>A0ABS4GI62_9FIRM</name>